<protein>
    <recommendedName>
        <fullName evidence="4">Membrane or secreted protein</fullName>
    </recommendedName>
</protein>
<keyword evidence="1" id="KW-0732">Signal</keyword>
<reference evidence="2 3" key="1">
    <citation type="submission" date="2020-03" db="EMBL/GenBank/DDBJ databases">
        <title>Genomic Encyclopedia of Type Strains, Phase IV (KMG-IV): sequencing the most valuable type-strain genomes for metagenomic binning, comparative biology and taxonomic classification.</title>
        <authorList>
            <person name="Goeker M."/>
        </authorList>
    </citation>
    <scope>NUCLEOTIDE SEQUENCE [LARGE SCALE GENOMIC DNA]</scope>
    <source>
        <strain evidence="2 3">DSM 105096</strain>
    </source>
</reference>
<keyword evidence="3" id="KW-1185">Reference proteome</keyword>
<proteinExistence type="predicted"/>
<dbReference type="Proteomes" id="UP000770785">
    <property type="component" value="Unassembled WGS sequence"/>
</dbReference>
<name>A0ABX0X7W5_9BACT</name>
<feature type="chain" id="PRO_5045382009" description="Membrane or secreted protein" evidence="1">
    <location>
        <begin position="20"/>
        <end position="246"/>
    </location>
</feature>
<organism evidence="2 3">
    <name type="scientific">Neolewinella antarctica</name>
    <dbReference type="NCBI Taxonomy" id="442734"/>
    <lineage>
        <taxon>Bacteria</taxon>
        <taxon>Pseudomonadati</taxon>
        <taxon>Bacteroidota</taxon>
        <taxon>Saprospiria</taxon>
        <taxon>Saprospirales</taxon>
        <taxon>Lewinellaceae</taxon>
        <taxon>Neolewinella</taxon>
    </lineage>
</organism>
<evidence type="ECO:0000313" key="2">
    <source>
        <dbReference type="EMBL" id="NJC25313.1"/>
    </source>
</evidence>
<gene>
    <name evidence="2" type="ORF">GGR27_000794</name>
</gene>
<dbReference type="Gene3D" id="2.40.128.490">
    <property type="entry name" value="Uncharacterised protein PF14869, DUF4488"/>
    <property type="match status" value="1"/>
</dbReference>
<sequence>MRLLLILLLPILLCTSVRAQETTVSSPTNLIGAWQSSYLTADGRPAKLFMIVAPAHMSMVSYNEADGAFISTLGGSWRADWKSFGVTYEYDSSDTAKVGNSTTFDYELTGDILVFNGSRFWTRVDDGKEGAVAGAWEITGRKVDGKLQDLSDRRTGPRKTMKILSGTRFQWIAYNTNTGQFSGTGGGSYTTNADGLYVEKIEFFSRDDSRVGQQLSFNYAVDASGWVHKGMSSKGDPIHEIWTLRQ</sequence>
<comment type="caution">
    <text evidence="2">The sequence shown here is derived from an EMBL/GenBank/DDBJ whole genome shotgun (WGS) entry which is preliminary data.</text>
</comment>
<feature type="signal peptide" evidence="1">
    <location>
        <begin position="1"/>
        <end position="19"/>
    </location>
</feature>
<evidence type="ECO:0000313" key="3">
    <source>
        <dbReference type="Proteomes" id="UP000770785"/>
    </source>
</evidence>
<accession>A0ABX0X7W5</accession>
<evidence type="ECO:0000256" key="1">
    <source>
        <dbReference type="SAM" id="SignalP"/>
    </source>
</evidence>
<dbReference type="RefSeq" id="WP_168036071.1">
    <property type="nucleotide sequence ID" value="NZ_JAATJH010000001.1"/>
</dbReference>
<evidence type="ECO:0008006" key="4">
    <source>
        <dbReference type="Google" id="ProtNLM"/>
    </source>
</evidence>
<dbReference type="EMBL" id="JAATJH010000001">
    <property type="protein sequence ID" value="NJC25313.1"/>
    <property type="molecule type" value="Genomic_DNA"/>
</dbReference>